<dbReference type="OrthoDB" id="5501658at2"/>
<feature type="compositionally biased region" description="Pro residues" evidence="1">
    <location>
        <begin position="49"/>
        <end position="61"/>
    </location>
</feature>
<dbReference type="EMBL" id="CP002271">
    <property type="protein sequence ID" value="ADO70486.1"/>
    <property type="molecule type" value="Genomic_DNA"/>
</dbReference>
<evidence type="ECO:0000313" key="4">
    <source>
        <dbReference type="Proteomes" id="UP000001351"/>
    </source>
</evidence>
<organism evidence="3 5">
    <name type="scientific">Stigmatella aurantiaca (strain DW4/3-1)</name>
    <dbReference type="NCBI Taxonomy" id="378806"/>
    <lineage>
        <taxon>Bacteria</taxon>
        <taxon>Pseudomonadati</taxon>
        <taxon>Myxococcota</taxon>
        <taxon>Myxococcia</taxon>
        <taxon>Myxococcales</taxon>
        <taxon>Cystobacterineae</taxon>
        <taxon>Archangiaceae</taxon>
        <taxon>Stigmatella</taxon>
    </lineage>
</organism>
<sequence>MFDTPAAHFYARKAFLFSRPETRLSRPTRILGSLAVLLVTGAALAQSPLPPGALPPAPPRASPEKASEVPDPEKLQRSAQALGVMRGVLSEVQVKLTEARSTKDMVKVNCVNEKLTQTKGLLRISEQADVALQEAVARRDSTSSEHEYTKVMIARQKVSQLSAETEECIGQLQFRTDENLSVEVEEPRDLPGGDPTQPRPPNDVIARPPPASPTL</sequence>
<dbReference type="EMBL" id="AAMD01000035">
    <property type="protein sequence ID" value="EAU67315.1"/>
    <property type="molecule type" value="Genomic_DNA"/>
</dbReference>
<feature type="compositionally biased region" description="Pro residues" evidence="1">
    <location>
        <begin position="197"/>
        <end position="215"/>
    </location>
</feature>
<accession>Q095D8</accession>
<name>Q095D8_STIAD</name>
<dbReference type="KEGG" id="sur:STAUR_2683"/>
<dbReference type="AlphaFoldDB" id="Q095D8"/>
<reference evidence="3 5" key="1">
    <citation type="submission" date="2006-04" db="EMBL/GenBank/DDBJ databases">
        <authorList>
            <person name="Nierman W.C."/>
        </authorList>
    </citation>
    <scope>NUCLEOTIDE SEQUENCE [LARGE SCALE GENOMIC DNA]</scope>
    <source>
        <strain evidence="3 5">DW4/3-1</strain>
    </source>
</reference>
<evidence type="ECO:0000256" key="1">
    <source>
        <dbReference type="SAM" id="MobiDB-lite"/>
    </source>
</evidence>
<dbReference type="PATRIC" id="fig|378806.16.peg.6549"/>
<proteinExistence type="predicted"/>
<evidence type="ECO:0000313" key="5">
    <source>
        <dbReference type="Proteomes" id="UP000032702"/>
    </source>
</evidence>
<evidence type="ECO:0000313" key="2">
    <source>
        <dbReference type="EMBL" id="ADO70486.1"/>
    </source>
</evidence>
<feature type="region of interest" description="Disordered" evidence="1">
    <location>
        <begin position="49"/>
        <end position="72"/>
    </location>
</feature>
<dbReference type="Proteomes" id="UP000001351">
    <property type="component" value="Chromosome"/>
</dbReference>
<reference evidence="2 4" key="2">
    <citation type="journal article" date="2011" name="Mol. Biol. Evol.">
        <title>Comparative genomic analysis of fruiting body formation in Myxococcales.</title>
        <authorList>
            <person name="Huntley S."/>
            <person name="Hamann N."/>
            <person name="Wegener-Feldbrugge S."/>
            <person name="Treuner-Lange A."/>
            <person name="Kube M."/>
            <person name="Reinhardt R."/>
            <person name="Klages S."/>
            <person name="Muller R."/>
            <person name="Ronning C.M."/>
            <person name="Nierman W.C."/>
            <person name="Sogaard-Andersen L."/>
        </authorList>
    </citation>
    <scope>NUCLEOTIDE SEQUENCE [LARGE SCALE GENOMIC DNA]</scope>
    <source>
        <strain evidence="2 4">DW4/3-1</strain>
    </source>
</reference>
<dbReference type="HOGENOM" id="CLU_1487527_0_0_7"/>
<feature type="region of interest" description="Disordered" evidence="1">
    <location>
        <begin position="176"/>
        <end position="215"/>
    </location>
</feature>
<feature type="compositionally biased region" description="Basic and acidic residues" evidence="1">
    <location>
        <begin position="62"/>
        <end position="72"/>
    </location>
</feature>
<dbReference type="STRING" id="378806.STAUR_2683"/>
<protein>
    <submittedName>
        <fullName evidence="2">Conserved uncharacterized protein</fullName>
    </submittedName>
</protein>
<gene>
    <name evidence="2" type="ordered locus">STAUR_2683</name>
    <name evidence="3" type="ORF">STIAU_7043</name>
</gene>
<keyword evidence="4" id="KW-1185">Reference proteome</keyword>
<dbReference type="Proteomes" id="UP000032702">
    <property type="component" value="Unassembled WGS sequence"/>
</dbReference>
<evidence type="ECO:0000313" key="3">
    <source>
        <dbReference type="EMBL" id="EAU67315.1"/>
    </source>
</evidence>